<gene>
    <name evidence="3" type="primary">Necator_chrX.g21303</name>
    <name evidence="3" type="ORF">RB195_021142</name>
</gene>
<evidence type="ECO:0000259" key="2">
    <source>
        <dbReference type="PROSITE" id="PS50181"/>
    </source>
</evidence>
<feature type="region of interest" description="Disordered" evidence="1">
    <location>
        <begin position="1"/>
        <end position="20"/>
    </location>
</feature>
<evidence type="ECO:0000313" key="4">
    <source>
        <dbReference type="Proteomes" id="UP001303046"/>
    </source>
</evidence>
<reference evidence="3 4" key="1">
    <citation type="submission" date="2023-08" db="EMBL/GenBank/DDBJ databases">
        <title>A Necator americanus chromosomal reference genome.</title>
        <authorList>
            <person name="Ilik V."/>
            <person name="Petrzelkova K.J."/>
            <person name="Pardy F."/>
            <person name="Fuh T."/>
            <person name="Niatou-Singa F.S."/>
            <person name="Gouil Q."/>
            <person name="Baker L."/>
            <person name="Ritchie M.E."/>
            <person name="Jex A.R."/>
            <person name="Gazzola D."/>
            <person name="Li H."/>
            <person name="Toshio Fujiwara R."/>
            <person name="Zhan B."/>
            <person name="Aroian R.V."/>
            <person name="Pafco B."/>
            <person name="Schwarz E.M."/>
        </authorList>
    </citation>
    <scope>NUCLEOTIDE SEQUENCE [LARGE SCALE GENOMIC DNA]</scope>
    <source>
        <strain evidence="3 4">Aroian</strain>
        <tissue evidence="3">Whole animal</tissue>
    </source>
</reference>
<name>A0ABR1EAQ7_NECAM</name>
<accession>A0ABR1EAQ7</accession>
<dbReference type="EMBL" id="JAVFWL010000006">
    <property type="protein sequence ID" value="KAK6759375.1"/>
    <property type="molecule type" value="Genomic_DNA"/>
</dbReference>
<evidence type="ECO:0000256" key="1">
    <source>
        <dbReference type="SAM" id="MobiDB-lite"/>
    </source>
</evidence>
<evidence type="ECO:0000313" key="3">
    <source>
        <dbReference type="EMBL" id="KAK6759375.1"/>
    </source>
</evidence>
<organism evidence="3 4">
    <name type="scientific">Necator americanus</name>
    <name type="common">Human hookworm</name>
    <dbReference type="NCBI Taxonomy" id="51031"/>
    <lineage>
        <taxon>Eukaryota</taxon>
        <taxon>Metazoa</taxon>
        <taxon>Ecdysozoa</taxon>
        <taxon>Nematoda</taxon>
        <taxon>Chromadorea</taxon>
        <taxon>Rhabditida</taxon>
        <taxon>Rhabditina</taxon>
        <taxon>Rhabditomorpha</taxon>
        <taxon>Strongyloidea</taxon>
        <taxon>Ancylostomatidae</taxon>
        <taxon>Bunostominae</taxon>
        <taxon>Necator</taxon>
    </lineage>
</organism>
<protein>
    <recommendedName>
        <fullName evidence="2">F-box domain-containing protein</fullName>
    </recommendedName>
</protein>
<dbReference type="Proteomes" id="UP001303046">
    <property type="component" value="Unassembled WGS sequence"/>
</dbReference>
<dbReference type="PROSITE" id="PS50181">
    <property type="entry name" value="FBOX"/>
    <property type="match status" value="1"/>
</dbReference>
<feature type="domain" description="F-box" evidence="2">
    <location>
        <begin position="55"/>
        <end position="103"/>
    </location>
</feature>
<keyword evidence="4" id="KW-1185">Reference proteome</keyword>
<proteinExistence type="predicted"/>
<sequence length="251" mass="29696">MPARRGRKRSGRKYGSRNKNSIRIRTGRNAKDSLEKAKAVVAREKVLPELEPNCIFSFLRLPAELKWLIFNNLKNSDVIKLRLLCRQVNETIIKYWQYNLRILRTTMVDYTVSTRRPPWRSWYPVREMNQLSYRLRGAYWATIPCLSFHRKVITDNHLALLTDAVRHSHVAIAKLEFGVCEFKCNVDLLTAFFKECRTEKVLFVVKPHIMKFVDNLRKIGYFGRHCTTMVIRDDMYPISAYGEFFPNKLKF</sequence>
<comment type="caution">
    <text evidence="3">The sequence shown here is derived from an EMBL/GenBank/DDBJ whole genome shotgun (WGS) entry which is preliminary data.</text>
</comment>
<dbReference type="InterPro" id="IPR001810">
    <property type="entry name" value="F-box_dom"/>
</dbReference>